<gene>
    <name evidence="1" type="ORF">GA0061071_12222</name>
</gene>
<proteinExistence type="predicted"/>
<reference evidence="2" key="1">
    <citation type="submission" date="2016-08" db="EMBL/GenBank/DDBJ databases">
        <authorList>
            <person name="Varghese N."/>
            <person name="Submissions Spin"/>
        </authorList>
    </citation>
    <scope>NUCLEOTIDE SEQUENCE [LARGE SCALE GENOMIC DNA]</scope>
    <source>
        <strain evidence="2">REICA_082</strain>
    </source>
</reference>
<keyword evidence="2" id="KW-1185">Reference proteome</keyword>
<dbReference type="EMBL" id="FMAY01000022">
    <property type="protein sequence ID" value="SCC41229.1"/>
    <property type="molecule type" value="Genomic_DNA"/>
</dbReference>
<name>A0A1C4EC87_9ENTR</name>
<evidence type="ECO:0000313" key="1">
    <source>
        <dbReference type="EMBL" id="SCC41229.1"/>
    </source>
</evidence>
<organism evidence="1 2">
    <name type="scientific">Kosakonia oryzendophytica</name>
    <dbReference type="NCBI Taxonomy" id="1005665"/>
    <lineage>
        <taxon>Bacteria</taxon>
        <taxon>Pseudomonadati</taxon>
        <taxon>Pseudomonadota</taxon>
        <taxon>Gammaproteobacteria</taxon>
        <taxon>Enterobacterales</taxon>
        <taxon>Enterobacteriaceae</taxon>
        <taxon>Kosakonia</taxon>
    </lineage>
</organism>
<dbReference type="AlphaFoldDB" id="A0A1C4EC87"/>
<dbReference type="OrthoDB" id="8455035at2"/>
<accession>A0A1C4EC87</accession>
<dbReference type="RefSeq" id="WP_088236500.1">
    <property type="nucleotide sequence ID" value="NZ_FMAY01000022.1"/>
</dbReference>
<evidence type="ECO:0000313" key="2">
    <source>
        <dbReference type="Proteomes" id="UP000198975"/>
    </source>
</evidence>
<protein>
    <recommendedName>
        <fullName evidence="3">DUF4238 domain-containing protein</fullName>
    </recommendedName>
</protein>
<evidence type="ECO:0008006" key="3">
    <source>
        <dbReference type="Google" id="ProtNLM"/>
    </source>
</evidence>
<sequence length="274" mass="31506">MRKKKQKVSNGICKLTLKEGRFVESHILPKSLTLLNSKGERAIQTSLNGFAKKRFPGWYDNQLCIAEGEEILSKIDDSGIKALRNHLLIWSGWPKDMHSLNTNDCLIDHNNYEEGIGLRAIKNIDWKAVKLFILSLLWRAAASERDEMSEIKLPDPMLEKLRKAIIEYDALSVTDFPVNLYQIGDKGAEHNRTPILEKIDFVLPPPYGTRVYNVCRIYLDGMIAYVTLDPDEDFSEIFKSNLLGYDDSLLVFVHKFDKSRSRDNLITIFSNQRK</sequence>
<dbReference type="Proteomes" id="UP000198975">
    <property type="component" value="Unassembled WGS sequence"/>
</dbReference>